<dbReference type="Proteomes" id="UP000663760">
    <property type="component" value="Chromosome 2"/>
</dbReference>
<accession>A0A7I8K475</accession>
<organism evidence="1 2">
    <name type="scientific">Spirodela intermedia</name>
    <name type="common">Intermediate duckweed</name>
    <dbReference type="NCBI Taxonomy" id="51605"/>
    <lineage>
        <taxon>Eukaryota</taxon>
        <taxon>Viridiplantae</taxon>
        <taxon>Streptophyta</taxon>
        <taxon>Embryophyta</taxon>
        <taxon>Tracheophyta</taxon>
        <taxon>Spermatophyta</taxon>
        <taxon>Magnoliopsida</taxon>
        <taxon>Liliopsida</taxon>
        <taxon>Araceae</taxon>
        <taxon>Lemnoideae</taxon>
        <taxon>Spirodela</taxon>
    </lineage>
</organism>
<dbReference type="EMBL" id="LR746265">
    <property type="protein sequence ID" value="CAA7392011.1"/>
    <property type="molecule type" value="Genomic_DNA"/>
</dbReference>
<sequence>MNLEVVWCCSKLLFYCDHLYYMLVE</sequence>
<reference evidence="1" key="1">
    <citation type="submission" date="2020-02" db="EMBL/GenBank/DDBJ databases">
        <authorList>
            <person name="Scholz U."/>
            <person name="Mascher M."/>
            <person name="Fiebig A."/>
        </authorList>
    </citation>
    <scope>NUCLEOTIDE SEQUENCE</scope>
</reference>
<dbReference type="AlphaFoldDB" id="A0A7I8K475"/>
<name>A0A7I8K475_SPIIN</name>
<proteinExistence type="predicted"/>
<keyword evidence="2" id="KW-1185">Reference proteome</keyword>
<protein>
    <submittedName>
        <fullName evidence="1">Uncharacterized protein</fullName>
    </submittedName>
</protein>
<gene>
    <name evidence="1" type="ORF">SI8410_02003201</name>
</gene>
<evidence type="ECO:0000313" key="1">
    <source>
        <dbReference type="EMBL" id="CAA7392011.1"/>
    </source>
</evidence>
<evidence type="ECO:0000313" key="2">
    <source>
        <dbReference type="Proteomes" id="UP000663760"/>
    </source>
</evidence>